<sequence length="321" mass="35700">MLKTVDVRTGLQLQPKFYYYYSKRKESRLDRRLLLTTAVNGDRFRIKENAIGCVGNQGRLIGKEESDRWVRAPPNCNPFDMRASFTCSSMSSKAAVPQATYGRSRLNTATGIERPASNAVPLMTVRNGTAVYRPSSWKREQQTGSINNLFSDCRRHEDGCFSSHLRWQSVKDCSDNLCSQSSSRPVVYVPVNLFRKSNHFNVASDVKVHNDNVGGNNKCSSSPSLQPAAVTPNFSSPSTPINRIDTVISKNSPVNSTDHKTDFVTSWLPGRKIDDPEQGIKEEVSEELEDELVTSHSSQCNTLCLLSGSDHWGVTISSSNK</sequence>
<protein>
    <submittedName>
        <fullName evidence="2 4">Uncharacterized protein</fullName>
    </submittedName>
</protein>
<dbReference type="OrthoDB" id="5843713at2759"/>
<reference evidence="2 3" key="2">
    <citation type="submission" date="2018-11" db="EMBL/GenBank/DDBJ databases">
        <authorList>
            <consortium name="Pathogen Informatics"/>
        </authorList>
    </citation>
    <scope>NUCLEOTIDE SEQUENCE [LARGE SCALE GENOMIC DNA]</scope>
</reference>
<evidence type="ECO:0000256" key="1">
    <source>
        <dbReference type="SAM" id="MobiDB-lite"/>
    </source>
</evidence>
<organism evidence="4">
    <name type="scientific">Thelazia callipaeda</name>
    <name type="common">Oriental eyeworm</name>
    <name type="synonym">Parasitic nematode</name>
    <dbReference type="NCBI Taxonomy" id="103827"/>
    <lineage>
        <taxon>Eukaryota</taxon>
        <taxon>Metazoa</taxon>
        <taxon>Ecdysozoa</taxon>
        <taxon>Nematoda</taxon>
        <taxon>Chromadorea</taxon>
        <taxon>Rhabditida</taxon>
        <taxon>Spirurina</taxon>
        <taxon>Spiruromorpha</taxon>
        <taxon>Thelazioidea</taxon>
        <taxon>Thelaziidae</taxon>
        <taxon>Thelazia</taxon>
    </lineage>
</organism>
<evidence type="ECO:0000313" key="2">
    <source>
        <dbReference type="EMBL" id="VDN06852.1"/>
    </source>
</evidence>
<accession>A0A0N5D825</accession>
<dbReference type="Proteomes" id="UP000276776">
    <property type="component" value="Unassembled WGS sequence"/>
</dbReference>
<evidence type="ECO:0000313" key="3">
    <source>
        <dbReference type="Proteomes" id="UP000276776"/>
    </source>
</evidence>
<reference evidence="4" key="1">
    <citation type="submission" date="2017-02" db="UniProtKB">
        <authorList>
            <consortium name="WormBaseParasite"/>
        </authorList>
    </citation>
    <scope>IDENTIFICATION</scope>
</reference>
<dbReference type="EMBL" id="UYYF01004757">
    <property type="protein sequence ID" value="VDN06852.1"/>
    <property type="molecule type" value="Genomic_DNA"/>
</dbReference>
<feature type="region of interest" description="Disordered" evidence="1">
    <location>
        <begin position="217"/>
        <end position="237"/>
    </location>
</feature>
<proteinExistence type="predicted"/>
<gene>
    <name evidence="2" type="ORF">TCLT_LOCUS9234</name>
</gene>
<dbReference type="OMA" id="NTHCAVT"/>
<keyword evidence="3" id="KW-1185">Reference proteome</keyword>
<evidence type="ECO:0000313" key="4">
    <source>
        <dbReference type="WBParaSite" id="TCLT_0000924501-mRNA-1"/>
    </source>
</evidence>
<dbReference type="AlphaFoldDB" id="A0A0N5D825"/>
<name>A0A0N5D825_THECL</name>
<dbReference type="WBParaSite" id="TCLT_0000924501-mRNA-1">
    <property type="protein sequence ID" value="TCLT_0000924501-mRNA-1"/>
    <property type="gene ID" value="TCLT_0000924501"/>
</dbReference>